<dbReference type="AlphaFoldDB" id="A0A3N4HMS3"/>
<feature type="domain" description="DUF7580" evidence="2">
    <location>
        <begin position="374"/>
        <end position="622"/>
    </location>
</feature>
<dbReference type="Proteomes" id="UP000275078">
    <property type="component" value="Unassembled WGS sequence"/>
</dbReference>
<proteinExistence type="predicted"/>
<dbReference type="STRING" id="1160509.A0A3N4HMS3"/>
<keyword evidence="4" id="KW-1185">Reference proteome</keyword>
<protein>
    <recommendedName>
        <fullName evidence="2">DUF7580 domain-containing protein</fullName>
    </recommendedName>
</protein>
<dbReference type="Pfam" id="PF24476">
    <property type="entry name" value="DUF7580"/>
    <property type="match status" value="1"/>
</dbReference>
<organism evidence="3 4">
    <name type="scientific">Ascobolus immersus RN42</name>
    <dbReference type="NCBI Taxonomy" id="1160509"/>
    <lineage>
        <taxon>Eukaryota</taxon>
        <taxon>Fungi</taxon>
        <taxon>Dikarya</taxon>
        <taxon>Ascomycota</taxon>
        <taxon>Pezizomycotina</taxon>
        <taxon>Pezizomycetes</taxon>
        <taxon>Pezizales</taxon>
        <taxon>Ascobolaceae</taxon>
        <taxon>Ascobolus</taxon>
    </lineage>
</organism>
<dbReference type="PANTHER" id="PTHR35186:SF4">
    <property type="entry name" value="PRION-INHIBITION AND PROPAGATION HELO DOMAIN-CONTAINING PROTEIN"/>
    <property type="match status" value="1"/>
</dbReference>
<gene>
    <name evidence="3" type="ORF">BJ508DRAFT_366182</name>
</gene>
<evidence type="ECO:0000313" key="3">
    <source>
        <dbReference type="EMBL" id="RPA74557.1"/>
    </source>
</evidence>
<dbReference type="EMBL" id="ML119787">
    <property type="protein sequence ID" value="RPA74557.1"/>
    <property type="molecule type" value="Genomic_DNA"/>
</dbReference>
<dbReference type="OrthoDB" id="3565018at2759"/>
<evidence type="ECO:0000313" key="4">
    <source>
        <dbReference type="Proteomes" id="UP000275078"/>
    </source>
</evidence>
<feature type="signal peptide" evidence="1">
    <location>
        <begin position="1"/>
        <end position="17"/>
    </location>
</feature>
<dbReference type="InterPro" id="IPR056002">
    <property type="entry name" value="DUF7580"/>
</dbReference>
<accession>A0A3N4HMS3</accession>
<keyword evidence="1" id="KW-0732">Signal</keyword>
<evidence type="ECO:0000259" key="2">
    <source>
        <dbReference type="Pfam" id="PF24476"/>
    </source>
</evidence>
<evidence type="ECO:0000256" key="1">
    <source>
        <dbReference type="SAM" id="SignalP"/>
    </source>
</evidence>
<sequence>MEAAGLALAVFPLLITAIEHWEGMTRSTRSLFRWQRELQTMCRELAQEHLRFRVNLSLLLSPVVASKVEILRMLDNPSSELWHGQRGLELKEKLGIASTEYLNVVVECERLLRDVWRQLELSEEFCDISKDKRDQEAIKQAFRESLEKVGKLNSIKASVKFLRRKQRVTELISNLHKNNDLLGELEHKTYKIDSNCSLSTSNTKYSRSLKSFLSYLNTVRSTAKALHQTLVGYSNCTKHISHNLNLELADPHAQLSELEGNKPYGSSEGQENELHFRFLLMAYTSPSATDAIASQMSSKMEWAKETIISLEQIEEAPIGNLGTLLTAGNARSTSAENHSAATIPTAVHNAVNRSVQFNLPLQAKAVQTHQVLLSTALTEVQNLCAPAFHRACRTDLCLHLRIHQDKLLHNANYDEPSRASQFETVVSLHGLLRLDPSRACYLPPNKRYAFAARITCSLLHLHSSPWITESLWSSRSIFVCIDKDGEVSDPYISQPFSQDTPSPDTDPSSKCTNAAFPPAESLYVDLNPVLLAMGILLLELGLGKPIEAIRSAQHRSLCDTPSPMELHTMAYSVAKSKEFQNSVSRNYIIATEKCISSHFKARPLKFSDPEFQLEYCEEVVKPMLLDYCYFNGKKAYLER</sequence>
<reference evidence="3 4" key="1">
    <citation type="journal article" date="2018" name="Nat. Ecol. Evol.">
        <title>Pezizomycetes genomes reveal the molecular basis of ectomycorrhizal truffle lifestyle.</title>
        <authorList>
            <person name="Murat C."/>
            <person name="Payen T."/>
            <person name="Noel B."/>
            <person name="Kuo A."/>
            <person name="Morin E."/>
            <person name="Chen J."/>
            <person name="Kohler A."/>
            <person name="Krizsan K."/>
            <person name="Balestrini R."/>
            <person name="Da Silva C."/>
            <person name="Montanini B."/>
            <person name="Hainaut M."/>
            <person name="Levati E."/>
            <person name="Barry K.W."/>
            <person name="Belfiori B."/>
            <person name="Cichocki N."/>
            <person name="Clum A."/>
            <person name="Dockter R.B."/>
            <person name="Fauchery L."/>
            <person name="Guy J."/>
            <person name="Iotti M."/>
            <person name="Le Tacon F."/>
            <person name="Lindquist E.A."/>
            <person name="Lipzen A."/>
            <person name="Malagnac F."/>
            <person name="Mello A."/>
            <person name="Molinier V."/>
            <person name="Miyauchi S."/>
            <person name="Poulain J."/>
            <person name="Riccioni C."/>
            <person name="Rubini A."/>
            <person name="Sitrit Y."/>
            <person name="Splivallo R."/>
            <person name="Traeger S."/>
            <person name="Wang M."/>
            <person name="Zifcakova L."/>
            <person name="Wipf D."/>
            <person name="Zambonelli A."/>
            <person name="Paolocci F."/>
            <person name="Nowrousian M."/>
            <person name="Ottonello S."/>
            <person name="Baldrian P."/>
            <person name="Spatafora J.W."/>
            <person name="Henrissat B."/>
            <person name="Nagy L.G."/>
            <person name="Aury J.M."/>
            <person name="Wincker P."/>
            <person name="Grigoriev I.V."/>
            <person name="Bonfante P."/>
            <person name="Martin F.M."/>
        </authorList>
    </citation>
    <scope>NUCLEOTIDE SEQUENCE [LARGE SCALE GENOMIC DNA]</scope>
    <source>
        <strain evidence="3 4">RN42</strain>
    </source>
</reference>
<feature type="chain" id="PRO_5018128740" description="DUF7580 domain-containing protein" evidence="1">
    <location>
        <begin position="18"/>
        <end position="639"/>
    </location>
</feature>
<name>A0A3N4HMS3_ASCIM</name>
<dbReference type="PANTHER" id="PTHR35186">
    <property type="entry name" value="ANK_REP_REGION DOMAIN-CONTAINING PROTEIN"/>
    <property type="match status" value="1"/>
</dbReference>